<sequence length="18" mass="2059">MSLRQKSLSSATIRPRLD</sequence>
<organism evidence="1">
    <name type="scientific">Arundo donax</name>
    <name type="common">Giant reed</name>
    <name type="synonym">Donax arundinaceus</name>
    <dbReference type="NCBI Taxonomy" id="35708"/>
    <lineage>
        <taxon>Eukaryota</taxon>
        <taxon>Viridiplantae</taxon>
        <taxon>Streptophyta</taxon>
        <taxon>Embryophyta</taxon>
        <taxon>Tracheophyta</taxon>
        <taxon>Spermatophyta</taxon>
        <taxon>Magnoliopsida</taxon>
        <taxon>Liliopsida</taxon>
        <taxon>Poales</taxon>
        <taxon>Poaceae</taxon>
        <taxon>PACMAD clade</taxon>
        <taxon>Arundinoideae</taxon>
        <taxon>Arundineae</taxon>
        <taxon>Arundo</taxon>
    </lineage>
</organism>
<protein>
    <submittedName>
        <fullName evidence="1">ACA10</fullName>
    </submittedName>
</protein>
<accession>A0A0A9CBF4</accession>
<reference evidence="1" key="2">
    <citation type="journal article" date="2015" name="Data Brief">
        <title>Shoot transcriptome of the giant reed, Arundo donax.</title>
        <authorList>
            <person name="Barrero R.A."/>
            <person name="Guerrero F.D."/>
            <person name="Moolhuijzen P."/>
            <person name="Goolsby J.A."/>
            <person name="Tidwell J."/>
            <person name="Bellgard S.E."/>
            <person name="Bellgard M.I."/>
        </authorList>
    </citation>
    <scope>NUCLEOTIDE SEQUENCE</scope>
    <source>
        <tissue evidence="1">Shoot tissue taken approximately 20 cm above the soil surface</tissue>
    </source>
</reference>
<dbReference type="AlphaFoldDB" id="A0A0A9CBF4"/>
<reference evidence="1" key="1">
    <citation type="submission" date="2014-09" db="EMBL/GenBank/DDBJ databases">
        <authorList>
            <person name="Magalhaes I.L.F."/>
            <person name="Oliveira U."/>
            <person name="Santos F.R."/>
            <person name="Vidigal T.H.D.A."/>
            <person name="Brescovit A.D."/>
            <person name="Santos A.J."/>
        </authorList>
    </citation>
    <scope>NUCLEOTIDE SEQUENCE</scope>
    <source>
        <tissue evidence="1">Shoot tissue taken approximately 20 cm above the soil surface</tissue>
    </source>
</reference>
<name>A0A0A9CBF4_ARUDO</name>
<dbReference type="EMBL" id="GBRH01226102">
    <property type="protein sequence ID" value="JAD71793.1"/>
    <property type="molecule type" value="Transcribed_RNA"/>
</dbReference>
<proteinExistence type="predicted"/>
<evidence type="ECO:0000313" key="1">
    <source>
        <dbReference type="EMBL" id="JAD71793.1"/>
    </source>
</evidence>